<dbReference type="KEGG" id="adl:AURDEDRAFT_169565"/>
<reference evidence="2" key="1">
    <citation type="journal article" date="2012" name="Science">
        <title>The Paleozoic origin of enzymatic lignin decomposition reconstructed from 31 fungal genomes.</title>
        <authorList>
            <person name="Floudas D."/>
            <person name="Binder M."/>
            <person name="Riley R."/>
            <person name="Barry K."/>
            <person name="Blanchette R.A."/>
            <person name="Henrissat B."/>
            <person name="Martinez A.T."/>
            <person name="Otillar R."/>
            <person name="Spatafora J.W."/>
            <person name="Yadav J.S."/>
            <person name="Aerts A."/>
            <person name="Benoit I."/>
            <person name="Boyd A."/>
            <person name="Carlson A."/>
            <person name="Copeland A."/>
            <person name="Coutinho P.M."/>
            <person name="de Vries R.P."/>
            <person name="Ferreira P."/>
            <person name="Findley K."/>
            <person name="Foster B."/>
            <person name="Gaskell J."/>
            <person name="Glotzer D."/>
            <person name="Gorecki P."/>
            <person name="Heitman J."/>
            <person name="Hesse C."/>
            <person name="Hori C."/>
            <person name="Igarashi K."/>
            <person name="Jurgens J.A."/>
            <person name="Kallen N."/>
            <person name="Kersten P."/>
            <person name="Kohler A."/>
            <person name="Kuees U."/>
            <person name="Kumar T.K.A."/>
            <person name="Kuo A."/>
            <person name="LaButti K."/>
            <person name="Larrondo L.F."/>
            <person name="Lindquist E."/>
            <person name="Ling A."/>
            <person name="Lombard V."/>
            <person name="Lucas S."/>
            <person name="Lundell T."/>
            <person name="Martin R."/>
            <person name="McLaughlin D.J."/>
            <person name="Morgenstern I."/>
            <person name="Morin E."/>
            <person name="Murat C."/>
            <person name="Nagy L.G."/>
            <person name="Nolan M."/>
            <person name="Ohm R.A."/>
            <person name="Patyshakuliyeva A."/>
            <person name="Rokas A."/>
            <person name="Ruiz-Duenas F.J."/>
            <person name="Sabat G."/>
            <person name="Salamov A."/>
            <person name="Samejima M."/>
            <person name="Schmutz J."/>
            <person name="Slot J.C."/>
            <person name="St John F."/>
            <person name="Stenlid J."/>
            <person name="Sun H."/>
            <person name="Sun S."/>
            <person name="Syed K."/>
            <person name="Tsang A."/>
            <person name="Wiebenga A."/>
            <person name="Young D."/>
            <person name="Pisabarro A."/>
            <person name="Eastwood D.C."/>
            <person name="Martin F."/>
            <person name="Cullen D."/>
            <person name="Grigoriev I.V."/>
            <person name="Hibbett D.S."/>
        </authorList>
    </citation>
    <scope>NUCLEOTIDE SEQUENCE [LARGE SCALE GENOMIC DNA]</scope>
    <source>
        <strain evidence="2">TFB10046</strain>
    </source>
</reference>
<gene>
    <name evidence="1" type="ORF">AURDEDRAFT_169565</name>
</gene>
<organism evidence="1 2">
    <name type="scientific">Auricularia subglabra (strain TFB-10046 / SS5)</name>
    <name type="common">White-rot fungus</name>
    <name type="synonym">Auricularia delicata (strain TFB10046)</name>
    <dbReference type="NCBI Taxonomy" id="717982"/>
    <lineage>
        <taxon>Eukaryota</taxon>
        <taxon>Fungi</taxon>
        <taxon>Dikarya</taxon>
        <taxon>Basidiomycota</taxon>
        <taxon>Agaricomycotina</taxon>
        <taxon>Agaricomycetes</taxon>
        <taxon>Auriculariales</taxon>
        <taxon>Auriculariaceae</taxon>
        <taxon>Auricularia</taxon>
    </lineage>
</organism>
<evidence type="ECO:0000313" key="1">
    <source>
        <dbReference type="EMBL" id="EJD41403.1"/>
    </source>
</evidence>
<dbReference type="Proteomes" id="UP000006514">
    <property type="component" value="Unassembled WGS sequence"/>
</dbReference>
<feature type="non-terminal residue" evidence="1">
    <location>
        <position position="1"/>
    </location>
</feature>
<sequence>GLMRAGGTQGVHPACAGGALGAVDRAALFVRGILHDFFRPPSARAFGVAPLTPASSRAIASRRTTNALALTAHGL</sequence>
<dbReference type="AlphaFoldDB" id="J0LKB1"/>
<keyword evidence="2" id="KW-1185">Reference proteome</keyword>
<proteinExistence type="predicted"/>
<evidence type="ECO:0000313" key="2">
    <source>
        <dbReference type="Proteomes" id="UP000006514"/>
    </source>
</evidence>
<accession>J0LKB1</accession>
<protein>
    <submittedName>
        <fullName evidence="1">Uncharacterized protein</fullName>
    </submittedName>
</protein>
<dbReference type="EMBL" id="JH687793">
    <property type="protein sequence ID" value="EJD41403.1"/>
    <property type="molecule type" value="Genomic_DNA"/>
</dbReference>
<name>J0LKB1_AURST</name>
<dbReference type="InParanoid" id="J0LKB1"/>